<dbReference type="EMBL" id="BAAALF010000051">
    <property type="protein sequence ID" value="GAA1239997.1"/>
    <property type="molecule type" value="Genomic_DNA"/>
</dbReference>
<dbReference type="Proteomes" id="UP001500037">
    <property type="component" value="Unassembled WGS sequence"/>
</dbReference>
<feature type="transmembrane region" description="Helical" evidence="1">
    <location>
        <begin position="102"/>
        <end position="127"/>
    </location>
</feature>
<gene>
    <name evidence="2" type="ORF">GCM10009665_33590</name>
</gene>
<keyword evidence="1" id="KW-0472">Membrane</keyword>
<protein>
    <recommendedName>
        <fullName evidence="4">DUF2637 domain-containing protein</fullName>
    </recommendedName>
</protein>
<dbReference type="InterPro" id="IPR021235">
    <property type="entry name" value="DUF2637"/>
</dbReference>
<keyword evidence="1" id="KW-1133">Transmembrane helix</keyword>
<reference evidence="3" key="1">
    <citation type="journal article" date="2019" name="Int. J. Syst. Evol. Microbiol.">
        <title>The Global Catalogue of Microorganisms (GCM) 10K type strain sequencing project: providing services to taxonomists for standard genome sequencing and annotation.</title>
        <authorList>
            <consortium name="The Broad Institute Genomics Platform"/>
            <consortium name="The Broad Institute Genome Sequencing Center for Infectious Disease"/>
            <person name="Wu L."/>
            <person name="Ma J."/>
        </authorList>
    </citation>
    <scope>NUCLEOTIDE SEQUENCE [LARGE SCALE GENOMIC DNA]</scope>
    <source>
        <strain evidence="3">JCM 13004</strain>
    </source>
</reference>
<dbReference type="RefSeq" id="WP_344442427.1">
    <property type="nucleotide sequence ID" value="NZ_BAAALF010000051.1"/>
</dbReference>
<name>A0ABP4GVL2_9ACTN</name>
<evidence type="ECO:0000313" key="3">
    <source>
        <dbReference type="Proteomes" id="UP001500037"/>
    </source>
</evidence>
<evidence type="ECO:0000313" key="2">
    <source>
        <dbReference type="EMBL" id="GAA1239997.1"/>
    </source>
</evidence>
<dbReference type="Pfam" id="PF10935">
    <property type="entry name" value="DUF2637"/>
    <property type="match status" value="1"/>
</dbReference>
<evidence type="ECO:0000256" key="1">
    <source>
        <dbReference type="SAM" id="Phobius"/>
    </source>
</evidence>
<accession>A0ABP4GVL2</accession>
<proteinExistence type="predicted"/>
<organism evidence="2 3">
    <name type="scientific">Kitasatospora nipponensis</name>
    <dbReference type="NCBI Taxonomy" id="258049"/>
    <lineage>
        <taxon>Bacteria</taxon>
        <taxon>Bacillati</taxon>
        <taxon>Actinomycetota</taxon>
        <taxon>Actinomycetes</taxon>
        <taxon>Kitasatosporales</taxon>
        <taxon>Streptomycetaceae</taxon>
        <taxon>Kitasatospora</taxon>
    </lineage>
</organism>
<keyword evidence="3" id="KW-1185">Reference proteome</keyword>
<feature type="transmembrane region" description="Helical" evidence="1">
    <location>
        <begin position="147"/>
        <end position="165"/>
    </location>
</feature>
<evidence type="ECO:0008006" key="4">
    <source>
        <dbReference type="Google" id="ProtNLM"/>
    </source>
</evidence>
<sequence>MYDPIGDFFPTYGATVYARQERPPQVMVGEEPTWYEAGPTPVGPWPTNAAVGAMGPWTQADVFEDVFVERTGPFEDEPAPAHAEAPVIRRHRRRPDQTPRPWDQIVACAVGGLSAVMVAAVCLLGWVLSYNPLHDLARSQVPRGLSVLWPLVIYGPWFISCLSAVRAALDGRQLRHSWIVMIVFSIGAAGLCIATSAHAPLNMLVAGLPPLAGLISLHQLVRQLDQGRRGEHRPGRGFTVNRRSR</sequence>
<feature type="transmembrane region" description="Helical" evidence="1">
    <location>
        <begin position="177"/>
        <end position="197"/>
    </location>
</feature>
<comment type="caution">
    <text evidence="2">The sequence shown here is derived from an EMBL/GenBank/DDBJ whole genome shotgun (WGS) entry which is preliminary data.</text>
</comment>
<keyword evidence="1" id="KW-0812">Transmembrane</keyword>